<evidence type="ECO:0000313" key="3">
    <source>
        <dbReference type="Proteomes" id="UP001198830"/>
    </source>
</evidence>
<protein>
    <submittedName>
        <fullName evidence="2">Uncharacterized protein</fullName>
    </submittedName>
</protein>
<gene>
    <name evidence="2" type="ORF">LL253_17795</name>
</gene>
<keyword evidence="3" id="KW-1185">Reference proteome</keyword>
<accession>A0ABS8HBR2</accession>
<reference evidence="2 3" key="1">
    <citation type="submission" date="2021-10" db="EMBL/GenBank/DDBJ databases">
        <title>The diversity and Nitrogen Metabolism of Culturable Nitrate-Utilizing Bacteria Within the Oxygen Minimum Zone of the Changjiang (Yangtze River)Estuary.</title>
        <authorList>
            <person name="Zhang D."/>
            <person name="Zheng J."/>
            <person name="Liu S."/>
            <person name="He W."/>
        </authorList>
    </citation>
    <scope>NUCLEOTIDE SEQUENCE [LARGE SCALE GENOMIC DNA]</scope>
    <source>
        <strain evidence="2 3">FXH275-2</strain>
    </source>
</reference>
<evidence type="ECO:0000313" key="2">
    <source>
        <dbReference type="EMBL" id="MCC4234528.1"/>
    </source>
</evidence>
<dbReference type="EMBL" id="JAJGNP010000021">
    <property type="protein sequence ID" value="MCC4234528.1"/>
    <property type="molecule type" value="Genomic_DNA"/>
</dbReference>
<sequence>MMGDKTPWVTRWGRESDSWNVIEENEESPEEDEEGGLSDGSGFPGRWLVGQAVARWALTQPVQPTVEIVADIFNLPPALAQDAMSVLLHPAFGSLAAAVQVWAGLQYADCRDVTVGEAALVFHLSPAAIVEAVDKHYYLYLRGDRSDPASLVIEHEGE</sequence>
<evidence type="ECO:0000256" key="1">
    <source>
        <dbReference type="SAM" id="MobiDB-lite"/>
    </source>
</evidence>
<organism evidence="2 3">
    <name type="scientific">Sphingobium soli</name>
    <dbReference type="NCBI Taxonomy" id="1591116"/>
    <lineage>
        <taxon>Bacteria</taxon>
        <taxon>Pseudomonadati</taxon>
        <taxon>Pseudomonadota</taxon>
        <taxon>Alphaproteobacteria</taxon>
        <taxon>Sphingomonadales</taxon>
        <taxon>Sphingomonadaceae</taxon>
        <taxon>Sphingobium</taxon>
    </lineage>
</organism>
<feature type="region of interest" description="Disordered" evidence="1">
    <location>
        <begin position="1"/>
        <end position="40"/>
    </location>
</feature>
<comment type="caution">
    <text evidence="2">The sequence shown here is derived from an EMBL/GenBank/DDBJ whole genome shotgun (WGS) entry which is preliminary data.</text>
</comment>
<dbReference type="RefSeq" id="WP_228228019.1">
    <property type="nucleotide sequence ID" value="NZ_JAJGNP010000021.1"/>
</dbReference>
<proteinExistence type="predicted"/>
<dbReference type="Proteomes" id="UP001198830">
    <property type="component" value="Unassembled WGS sequence"/>
</dbReference>
<feature type="compositionally biased region" description="Acidic residues" evidence="1">
    <location>
        <begin position="23"/>
        <end position="36"/>
    </location>
</feature>
<name>A0ABS8HBR2_9SPHN</name>